<protein>
    <submittedName>
        <fullName evidence="4">Unannotated protein</fullName>
    </submittedName>
</protein>
<reference evidence="4" key="1">
    <citation type="submission" date="2020-05" db="EMBL/GenBank/DDBJ databases">
        <authorList>
            <person name="Chiriac C."/>
            <person name="Salcher M."/>
            <person name="Ghai R."/>
            <person name="Kavagutti S V."/>
        </authorList>
    </citation>
    <scope>NUCLEOTIDE SEQUENCE</scope>
</reference>
<evidence type="ECO:0000256" key="1">
    <source>
        <dbReference type="SAM" id="MobiDB-lite"/>
    </source>
</evidence>
<name>A0A6J7PHX9_9ZZZZ</name>
<sequence length="502" mass="53361">MSTSTSRRRLALAALVTGVALVAGACGGTKGAAPTTAAPSTNASSTVAPTTVAPSTAAPTTAAPTTTVPPTTVFSPDESIKENVKQVLALRLAPGSNSFLYFSERFSDLQELLEGPGPVTIFVPSESAWKNFLVITGREEKATFEDPELMSKILSYLVVTTHRYTDEDLLTMDGQEITTRGVHKLKVTAQFGQAFLPGANPIADPSRSRGLTAISGGLPARNGYVHVLDFVPLPADELLKLMTCKVGKYGCWDLTGEDPRTPGYCVAENTKDTCVPITDAPTTSAPTTTAAPATTVLPDLAVNESVWDTVTDPRQTFGLFVEAIKAAGLEGVLQGPGPVTVMVPPDATFKALFDVLGRKKQEVFADTELLTKIISYLVVTGDNRYTDQDLLQMNGRELATVGGAKMLVTAKYGKILLPGFNPFGDASVGGSFSNVYGSYRARNGFVHIVDWVPLPADVEVLKLLKCPSGPFGCVRLTREQVRAPGFCDPKKLLYACVPLPKD</sequence>
<dbReference type="InterPro" id="IPR036378">
    <property type="entry name" value="FAS1_dom_sf"/>
</dbReference>
<dbReference type="AlphaFoldDB" id="A0A6J7PHX9"/>
<evidence type="ECO:0000313" key="3">
    <source>
        <dbReference type="EMBL" id="CAB4822719.1"/>
    </source>
</evidence>
<dbReference type="Pfam" id="PF02469">
    <property type="entry name" value="Fasciclin"/>
    <property type="match status" value="2"/>
</dbReference>
<feature type="region of interest" description="Disordered" evidence="1">
    <location>
        <begin position="30"/>
        <end position="76"/>
    </location>
</feature>
<feature type="domain" description="FAS1" evidence="2">
    <location>
        <begin position="83"/>
        <end position="232"/>
    </location>
</feature>
<dbReference type="InterPro" id="IPR006311">
    <property type="entry name" value="TAT_signal"/>
</dbReference>
<evidence type="ECO:0000259" key="2">
    <source>
        <dbReference type="PROSITE" id="PS50213"/>
    </source>
</evidence>
<dbReference type="PANTHER" id="PTHR10900">
    <property type="entry name" value="PERIOSTIN-RELATED"/>
    <property type="match status" value="1"/>
</dbReference>
<dbReference type="Gene3D" id="2.30.180.10">
    <property type="entry name" value="FAS1 domain"/>
    <property type="match status" value="2"/>
</dbReference>
<gene>
    <name evidence="3" type="ORF">UFOPK3001_02283</name>
    <name evidence="4" type="ORF">UFOPK3954_01982</name>
</gene>
<dbReference type="PROSITE" id="PS50213">
    <property type="entry name" value="FAS1"/>
    <property type="match status" value="2"/>
</dbReference>
<dbReference type="EMBL" id="CAFBON010000257">
    <property type="protein sequence ID" value="CAB5004987.1"/>
    <property type="molecule type" value="Genomic_DNA"/>
</dbReference>
<proteinExistence type="predicted"/>
<dbReference type="PANTHER" id="PTHR10900:SF77">
    <property type="entry name" value="FI19380P1"/>
    <property type="match status" value="1"/>
</dbReference>
<dbReference type="InterPro" id="IPR000782">
    <property type="entry name" value="FAS1_domain"/>
</dbReference>
<feature type="compositionally biased region" description="Low complexity" evidence="1">
    <location>
        <begin position="32"/>
        <end position="73"/>
    </location>
</feature>
<dbReference type="PROSITE" id="PS51318">
    <property type="entry name" value="TAT"/>
    <property type="match status" value="1"/>
</dbReference>
<accession>A0A6J7PHX9</accession>
<dbReference type="InterPro" id="IPR050904">
    <property type="entry name" value="Adhesion/Biosynth-related"/>
</dbReference>
<dbReference type="EMBL" id="CAFAAJ010000207">
    <property type="protein sequence ID" value="CAB4822719.1"/>
    <property type="molecule type" value="Genomic_DNA"/>
</dbReference>
<dbReference type="SMART" id="SM00554">
    <property type="entry name" value="FAS1"/>
    <property type="match status" value="2"/>
</dbReference>
<organism evidence="4">
    <name type="scientific">freshwater metagenome</name>
    <dbReference type="NCBI Taxonomy" id="449393"/>
    <lineage>
        <taxon>unclassified sequences</taxon>
        <taxon>metagenomes</taxon>
        <taxon>ecological metagenomes</taxon>
    </lineage>
</organism>
<dbReference type="PROSITE" id="PS51257">
    <property type="entry name" value="PROKAR_LIPOPROTEIN"/>
    <property type="match status" value="1"/>
</dbReference>
<feature type="domain" description="FAS1" evidence="2">
    <location>
        <begin position="304"/>
        <end position="453"/>
    </location>
</feature>
<dbReference type="SUPFAM" id="SSF82153">
    <property type="entry name" value="FAS1 domain"/>
    <property type="match status" value="2"/>
</dbReference>
<evidence type="ECO:0000313" key="4">
    <source>
        <dbReference type="EMBL" id="CAB5004987.1"/>
    </source>
</evidence>